<dbReference type="InterPro" id="IPR020084">
    <property type="entry name" value="NUDIX_hydrolase_CS"/>
</dbReference>
<keyword evidence="2 4" id="KW-0378">Hydrolase</keyword>
<name>A0A073KEE4_9BACI</name>
<comment type="cofactor">
    <cofactor evidence="1">
        <name>Mg(2+)</name>
        <dbReference type="ChEBI" id="CHEBI:18420"/>
    </cofactor>
</comment>
<dbReference type="Pfam" id="PF00293">
    <property type="entry name" value="NUDIX"/>
    <property type="match status" value="1"/>
</dbReference>
<dbReference type="SUPFAM" id="SSF55811">
    <property type="entry name" value="Nudix"/>
    <property type="match status" value="1"/>
</dbReference>
<evidence type="ECO:0000313" key="5">
    <source>
        <dbReference type="Proteomes" id="UP000027822"/>
    </source>
</evidence>
<evidence type="ECO:0000259" key="3">
    <source>
        <dbReference type="PROSITE" id="PS51462"/>
    </source>
</evidence>
<dbReference type="PANTHER" id="PTHR43046">
    <property type="entry name" value="GDP-MANNOSE MANNOSYL HYDROLASE"/>
    <property type="match status" value="1"/>
</dbReference>
<feature type="domain" description="Nudix hydrolase" evidence="3">
    <location>
        <begin position="20"/>
        <end position="156"/>
    </location>
</feature>
<dbReference type="EMBL" id="JOTN01000003">
    <property type="protein sequence ID" value="KEK20693.1"/>
    <property type="molecule type" value="Genomic_DNA"/>
</dbReference>
<dbReference type="CDD" id="cd02883">
    <property type="entry name" value="NUDIX_Hydrolase"/>
    <property type="match status" value="1"/>
</dbReference>
<accession>A0A073KEE4</accession>
<dbReference type="Proteomes" id="UP000027822">
    <property type="component" value="Unassembled WGS sequence"/>
</dbReference>
<sequence>MVFNKLLEDEKIHGTEVKVNYREAVRAIIIQDENILLVHSNQGDYKFAGGGVEKNESHAEALLREIAEETGYIRCIVKEKAGVVIERNVDEYEEGAYFQMTSHYYFCELIDGIKVNQKLDDYELEQEFMPEWVSIEYAIEQNEKAMKQRHYNGWIKRENFVLHKLSK</sequence>
<dbReference type="eggNOG" id="COG1051">
    <property type="taxonomic scope" value="Bacteria"/>
</dbReference>
<dbReference type="PROSITE" id="PS51462">
    <property type="entry name" value="NUDIX"/>
    <property type="match status" value="1"/>
</dbReference>
<dbReference type="RefSeq" id="WP_034637009.1">
    <property type="nucleotide sequence ID" value="NZ_CBCSJC010000020.1"/>
</dbReference>
<dbReference type="PANTHER" id="PTHR43046:SF15">
    <property type="entry name" value="MUTT_NUDIX FAMILY PROTEIN"/>
    <property type="match status" value="1"/>
</dbReference>
<organism evidence="4 5">
    <name type="scientific">Bacillus manliponensis</name>
    <dbReference type="NCBI Taxonomy" id="574376"/>
    <lineage>
        <taxon>Bacteria</taxon>
        <taxon>Bacillati</taxon>
        <taxon>Bacillota</taxon>
        <taxon>Bacilli</taxon>
        <taxon>Bacillales</taxon>
        <taxon>Bacillaceae</taxon>
        <taxon>Bacillus</taxon>
        <taxon>Bacillus cereus group</taxon>
    </lineage>
</organism>
<dbReference type="PROSITE" id="PS00893">
    <property type="entry name" value="NUDIX_BOX"/>
    <property type="match status" value="1"/>
</dbReference>
<keyword evidence="5" id="KW-1185">Reference proteome</keyword>
<dbReference type="AlphaFoldDB" id="A0A073KEE4"/>
<protein>
    <submittedName>
        <fullName evidence="4">NUDIX hydrolase</fullName>
    </submittedName>
</protein>
<gene>
    <name evidence="4" type="ORF">BAMA_14895</name>
</gene>
<dbReference type="Gene3D" id="3.90.79.10">
    <property type="entry name" value="Nucleoside Triphosphate Pyrophosphohydrolase"/>
    <property type="match status" value="1"/>
</dbReference>
<evidence type="ECO:0000256" key="1">
    <source>
        <dbReference type="ARBA" id="ARBA00001946"/>
    </source>
</evidence>
<dbReference type="GO" id="GO:0016787">
    <property type="term" value="F:hydrolase activity"/>
    <property type="evidence" value="ECO:0007669"/>
    <property type="project" value="UniProtKB-KW"/>
</dbReference>
<dbReference type="InterPro" id="IPR015797">
    <property type="entry name" value="NUDIX_hydrolase-like_dom_sf"/>
</dbReference>
<dbReference type="OrthoDB" id="511483at2"/>
<reference evidence="4 5" key="1">
    <citation type="submission" date="2014-06" db="EMBL/GenBank/DDBJ databases">
        <title>Draft genome sequence of Bacillus manliponensis JCM 15802 (MCCC 1A00708).</title>
        <authorList>
            <person name="Lai Q."/>
            <person name="Liu Y."/>
            <person name="Shao Z."/>
        </authorList>
    </citation>
    <scope>NUCLEOTIDE SEQUENCE [LARGE SCALE GENOMIC DNA]</scope>
    <source>
        <strain evidence="4 5">JCM 15802</strain>
    </source>
</reference>
<comment type="caution">
    <text evidence="4">The sequence shown here is derived from an EMBL/GenBank/DDBJ whole genome shotgun (WGS) entry which is preliminary data.</text>
</comment>
<evidence type="ECO:0000313" key="4">
    <source>
        <dbReference type="EMBL" id="KEK20693.1"/>
    </source>
</evidence>
<dbReference type="InterPro" id="IPR000086">
    <property type="entry name" value="NUDIX_hydrolase_dom"/>
</dbReference>
<dbReference type="STRING" id="574376.BAMA_14895"/>
<proteinExistence type="predicted"/>
<evidence type="ECO:0000256" key="2">
    <source>
        <dbReference type="ARBA" id="ARBA00022801"/>
    </source>
</evidence>